<comment type="similarity">
    <text evidence="2 6">Belongs to the acyl-CoA dehydrogenase family.</text>
</comment>
<dbReference type="AlphaFoldDB" id="A0A318LCR1"/>
<accession>A0A318LCR1</accession>
<evidence type="ECO:0000259" key="9">
    <source>
        <dbReference type="Pfam" id="PF02771"/>
    </source>
</evidence>
<dbReference type="SUPFAM" id="SSF56645">
    <property type="entry name" value="Acyl-CoA dehydrogenase NM domain-like"/>
    <property type="match status" value="1"/>
</dbReference>
<dbReference type="Gene3D" id="1.20.140.10">
    <property type="entry name" value="Butyryl-CoA Dehydrogenase, subunit A, domain 3"/>
    <property type="match status" value="1"/>
</dbReference>
<dbReference type="InterPro" id="IPR009100">
    <property type="entry name" value="AcylCoA_DH/oxidase_NM_dom_sf"/>
</dbReference>
<dbReference type="InterPro" id="IPR009075">
    <property type="entry name" value="AcylCo_DH/oxidase_C"/>
</dbReference>
<dbReference type="Pfam" id="PF00441">
    <property type="entry name" value="Acyl-CoA_dh_1"/>
    <property type="match status" value="1"/>
</dbReference>
<evidence type="ECO:0000313" key="11">
    <source>
        <dbReference type="Proteomes" id="UP000247892"/>
    </source>
</evidence>
<comment type="caution">
    <text evidence="10">The sequence shown here is derived from an EMBL/GenBank/DDBJ whole genome shotgun (WGS) entry which is preliminary data.</text>
</comment>
<evidence type="ECO:0000256" key="6">
    <source>
        <dbReference type="RuleBase" id="RU362125"/>
    </source>
</evidence>
<dbReference type="GO" id="GO:0050660">
    <property type="term" value="F:flavin adenine dinucleotide binding"/>
    <property type="evidence" value="ECO:0007669"/>
    <property type="project" value="InterPro"/>
</dbReference>
<keyword evidence="5 6" id="KW-0560">Oxidoreductase</keyword>
<dbReference type="RefSeq" id="WP_168214159.1">
    <property type="nucleotide sequence ID" value="NZ_MASU01000015.1"/>
</dbReference>
<dbReference type="Pfam" id="PF02771">
    <property type="entry name" value="Acyl-CoA_dh_N"/>
    <property type="match status" value="1"/>
</dbReference>
<dbReference type="SUPFAM" id="SSF47203">
    <property type="entry name" value="Acyl-CoA dehydrogenase C-terminal domain-like"/>
    <property type="match status" value="1"/>
</dbReference>
<feature type="domain" description="Acyl-CoA oxidase/dehydrogenase middle" evidence="8">
    <location>
        <begin position="120"/>
        <end position="215"/>
    </location>
</feature>
<gene>
    <name evidence="10" type="ORF">BA062_32160</name>
</gene>
<keyword evidence="11" id="KW-1185">Reference proteome</keyword>
<feature type="domain" description="Acyl-CoA dehydrogenase/oxidase C-terminal" evidence="7">
    <location>
        <begin position="227"/>
        <end position="379"/>
    </location>
</feature>
<dbReference type="InterPro" id="IPR006089">
    <property type="entry name" value="Acyl-CoA_DH_CS"/>
</dbReference>
<dbReference type="FunFam" id="1.20.140.10:FF:000001">
    <property type="entry name" value="Acyl-CoA dehydrogenase"/>
    <property type="match status" value="1"/>
</dbReference>
<dbReference type="InterPro" id="IPR006091">
    <property type="entry name" value="Acyl-CoA_Oxase/DH_mid-dom"/>
</dbReference>
<evidence type="ECO:0000256" key="4">
    <source>
        <dbReference type="ARBA" id="ARBA00022827"/>
    </source>
</evidence>
<protein>
    <recommendedName>
        <fullName evidence="12">Acyl-CoA dehydrogenase</fullName>
    </recommendedName>
</protein>
<feature type="domain" description="Acyl-CoA dehydrogenase/oxidase N-terminal" evidence="9">
    <location>
        <begin position="5"/>
        <end position="115"/>
    </location>
</feature>
<evidence type="ECO:0000259" key="8">
    <source>
        <dbReference type="Pfam" id="PF02770"/>
    </source>
</evidence>
<evidence type="ECO:0000259" key="7">
    <source>
        <dbReference type="Pfam" id="PF00441"/>
    </source>
</evidence>
<dbReference type="Gene3D" id="2.40.110.10">
    <property type="entry name" value="Butyryl-CoA Dehydrogenase, subunit A, domain 2"/>
    <property type="match status" value="1"/>
</dbReference>
<dbReference type="InterPro" id="IPR036250">
    <property type="entry name" value="AcylCo_DH-like_C"/>
</dbReference>
<comment type="cofactor">
    <cofactor evidence="1 6">
        <name>FAD</name>
        <dbReference type="ChEBI" id="CHEBI:57692"/>
    </cofactor>
</comment>
<reference evidence="10 11" key="1">
    <citation type="submission" date="2016-07" db="EMBL/GenBank/DDBJ databases">
        <title>Draft genome sequence of Prauserella sp. YIM 121212, isolated from alkaline soil.</title>
        <authorList>
            <person name="Ruckert C."/>
            <person name="Albersmeier A."/>
            <person name="Jiang C.-L."/>
            <person name="Jiang Y."/>
            <person name="Kalinowski J."/>
            <person name="Schneider O."/>
            <person name="Winkler A."/>
            <person name="Zotchev S.B."/>
        </authorList>
    </citation>
    <scope>NUCLEOTIDE SEQUENCE [LARGE SCALE GENOMIC DNA]</scope>
    <source>
        <strain evidence="10 11">YIM 121212</strain>
    </source>
</reference>
<evidence type="ECO:0000256" key="1">
    <source>
        <dbReference type="ARBA" id="ARBA00001974"/>
    </source>
</evidence>
<organism evidence="10 11">
    <name type="scientific">Prauserella flavalba</name>
    <dbReference type="NCBI Taxonomy" id="1477506"/>
    <lineage>
        <taxon>Bacteria</taxon>
        <taxon>Bacillati</taxon>
        <taxon>Actinomycetota</taxon>
        <taxon>Actinomycetes</taxon>
        <taxon>Pseudonocardiales</taxon>
        <taxon>Pseudonocardiaceae</taxon>
        <taxon>Prauserella</taxon>
    </lineage>
</organism>
<dbReference type="PANTHER" id="PTHR43884">
    <property type="entry name" value="ACYL-COA DEHYDROGENASE"/>
    <property type="match status" value="1"/>
</dbReference>
<evidence type="ECO:0000256" key="5">
    <source>
        <dbReference type="ARBA" id="ARBA00023002"/>
    </source>
</evidence>
<keyword evidence="4 6" id="KW-0274">FAD</keyword>
<keyword evidence="3 6" id="KW-0285">Flavoprotein</keyword>
<dbReference type="GO" id="GO:0003995">
    <property type="term" value="F:acyl-CoA dehydrogenase activity"/>
    <property type="evidence" value="ECO:0007669"/>
    <property type="project" value="InterPro"/>
</dbReference>
<dbReference type="InterPro" id="IPR046373">
    <property type="entry name" value="Acyl-CoA_Oxase/DH_mid-dom_sf"/>
</dbReference>
<evidence type="ECO:0008006" key="12">
    <source>
        <dbReference type="Google" id="ProtNLM"/>
    </source>
</evidence>
<proteinExistence type="inferred from homology"/>
<dbReference type="Proteomes" id="UP000247892">
    <property type="component" value="Unassembled WGS sequence"/>
</dbReference>
<evidence type="ECO:0000256" key="2">
    <source>
        <dbReference type="ARBA" id="ARBA00009347"/>
    </source>
</evidence>
<dbReference type="PROSITE" id="PS00073">
    <property type="entry name" value="ACYL_COA_DH_2"/>
    <property type="match status" value="1"/>
</dbReference>
<dbReference type="EMBL" id="MASU01000015">
    <property type="protein sequence ID" value="PXY21563.1"/>
    <property type="molecule type" value="Genomic_DNA"/>
</dbReference>
<evidence type="ECO:0000313" key="10">
    <source>
        <dbReference type="EMBL" id="PXY21563.1"/>
    </source>
</evidence>
<sequence length="380" mass="41174">MRLDQHHQDFFTAVRDMAEKHVSPVANEIDRTNEFPAHLIEVFGDMGLVQLAVPEEYGGPGGDLLSGCLAREAVAQAGSMALAQLAGQNSIVVNAILTSASKELLDELLPTLAKGRTITCIAITEPDAGSDPSLMTTRAVRDGSRWIINGAKQFITWGSMAKYALVFARTNDLPGSKGISAFLVDTAQDGWKVAKHNDKMGQHGVPNNEIFLDDVTVEDAFLVGEEGNGFGAAMHGLHLNRPTVSAIAVGAAQCALDYAIDYAKQREAGGRRIVEFQGLRWMMAEDYTNIAAARHLVYDCAQSYDSGAPQDEVTKLSSMAKLFAADTVNRVTANAVQILGGHGYMSEHPVERYLRDAKLLGIYEGTSQIQRNIIAKRILR</sequence>
<dbReference type="InterPro" id="IPR013786">
    <property type="entry name" value="AcylCoA_DH/ox_N"/>
</dbReference>
<dbReference type="Gene3D" id="1.10.540.10">
    <property type="entry name" value="Acyl-CoA dehydrogenase/oxidase, N-terminal domain"/>
    <property type="match status" value="1"/>
</dbReference>
<dbReference type="InterPro" id="IPR037069">
    <property type="entry name" value="AcylCoA_DH/ox_N_sf"/>
</dbReference>
<dbReference type="FunFam" id="2.40.110.10:FF:000002">
    <property type="entry name" value="Acyl-CoA dehydrogenase fadE12"/>
    <property type="match status" value="1"/>
</dbReference>
<evidence type="ECO:0000256" key="3">
    <source>
        <dbReference type="ARBA" id="ARBA00022630"/>
    </source>
</evidence>
<name>A0A318LCR1_9PSEU</name>
<dbReference type="Pfam" id="PF02770">
    <property type="entry name" value="Acyl-CoA_dh_M"/>
    <property type="match status" value="1"/>
</dbReference>
<dbReference type="PANTHER" id="PTHR43884:SF12">
    <property type="entry name" value="ISOVALERYL-COA DEHYDROGENASE, MITOCHONDRIAL-RELATED"/>
    <property type="match status" value="1"/>
</dbReference>
<dbReference type="PIRSF" id="PIRSF016578">
    <property type="entry name" value="HsaA"/>
    <property type="match status" value="1"/>
</dbReference>